<evidence type="ECO:0000256" key="2">
    <source>
        <dbReference type="ARBA" id="ARBA00009045"/>
    </source>
</evidence>
<evidence type="ECO:0000256" key="4">
    <source>
        <dbReference type="ARBA" id="ARBA00022801"/>
    </source>
</evidence>
<gene>
    <name evidence="9" type="ORF">AOC05_15460</name>
</gene>
<keyword evidence="4" id="KW-0378">Hydrolase</keyword>
<evidence type="ECO:0000313" key="10">
    <source>
        <dbReference type="Proteomes" id="UP000062833"/>
    </source>
</evidence>
<feature type="transmembrane region" description="Helical" evidence="7">
    <location>
        <begin position="182"/>
        <end position="199"/>
    </location>
</feature>
<dbReference type="InterPro" id="IPR050925">
    <property type="entry name" value="Rhomboid_protease_S54"/>
</dbReference>
<evidence type="ECO:0000256" key="7">
    <source>
        <dbReference type="SAM" id="Phobius"/>
    </source>
</evidence>
<dbReference type="Pfam" id="PF01694">
    <property type="entry name" value="Rhomboid"/>
    <property type="match status" value="1"/>
</dbReference>
<evidence type="ECO:0000313" key="9">
    <source>
        <dbReference type="EMBL" id="ALE93392.1"/>
    </source>
</evidence>
<dbReference type="GO" id="GO:0016020">
    <property type="term" value="C:membrane"/>
    <property type="evidence" value="ECO:0007669"/>
    <property type="project" value="UniProtKB-SubCell"/>
</dbReference>
<keyword evidence="10" id="KW-1185">Reference proteome</keyword>
<feature type="transmembrane region" description="Helical" evidence="7">
    <location>
        <begin position="235"/>
        <end position="253"/>
    </location>
</feature>
<dbReference type="InterPro" id="IPR035952">
    <property type="entry name" value="Rhomboid-like_sf"/>
</dbReference>
<dbReference type="Gene3D" id="1.20.1540.10">
    <property type="entry name" value="Rhomboid-like"/>
    <property type="match status" value="1"/>
</dbReference>
<feature type="transmembrane region" description="Helical" evidence="7">
    <location>
        <begin position="78"/>
        <end position="98"/>
    </location>
</feature>
<organism evidence="9 10">
    <name type="scientific">Arthrobacter alpinus</name>
    <dbReference type="NCBI Taxonomy" id="656366"/>
    <lineage>
        <taxon>Bacteria</taxon>
        <taxon>Bacillati</taxon>
        <taxon>Actinomycetota</taxon>
        <taxon>Actinomycetes</taxon>
        <taxon>Micrococcales</taxon>
        <taxon>Micrococcaceae</taxon>
        <taxon>Arthrobacter</taxon>
    </lineage>
</organism>
<dbReference type="GO" id="GO:0004252">
    <property type="term" value="F:serine-type endopeptidase activity"/>
    <property type="evidence" value="ECO:0007669"/>
    <property type="project" value="InterPro"/>
</dbReference>
<dbReference type="Proteomes" id="UP000062833">
    <property type="component" value="Chromosome"/>
</dbReference>
<keyword evidence="5 7" id="KW-1133">Transmembrane helix</keyword>
<evidence type="ECO:0000256" key="6">
    <source>
        <dbReference type="ARBA" id="ARBA00023136"/>
    </source>
</evidence>
<name>A0A0M4QHR5_9MICC</name>
<dbReference type="CDD" id="cd19756">
    <property type="entry name" value="Bbox2"/>
    <property type="match status" value="1"/>
</dbReference>
<evidence type="ECO:0000256" key="5">
    <source>
        <dbReference type="ARBA" id="ARBA00022989"/>
    </source>
</evidence>
<dbReference type="KEGG" id="aaq:AOC05_15460"/>
<dbReference type="GO" id="GO:0006508">
    <property type="term" value="P:proteolysis"/>
    <property type="evidence" value="ECO:0007669"/>
    <property type="project" value="UniProtKB-KW"/>
</dbReference>
<feature type="transmembrane region" description="Helical" evidence="7">
    <location>
        <begin position="265"/>
        <end position="288"/>
    </location>
</feature>
<dbReference type="SUPFAM" id="SSF144091">
    <property type="entry name" value="Rhomboid-like"/>
    <property type="match status" value="1"/>
</dbReference>
<proteinExistence type="inferred from homology"/>
<sequence length="289" mass="31110">MSSEFPSDNASVGAPVCPRHPDRVSYVSCQRCGRPACPECQRSAAVGIQCVDCVRESARATPSRRTIFGGVFRAGRPMVTITMMAICVAMFVLDWVIPKDFIFQTFAYAPFLTESEPWRMITSAFLHSTDILHIAFNMYALWILGNALEPAFGRLRFTAIYLISALAGSVGVLLLSPIDTPVVGASGAVFGLFGALFVVQKKRGGDVRQIVVLLLINAALGFIIPNISWQAHLGGLIGGALCAVVIAFVPPSLKDKRNLVQWGGMGAVVLLLVGLTIYKVSTFPTFIIG</sequence>
<keyword evidence="3 7" id="KW-0812">Transmembrane</keyword>
<dbReference type="PATRIC" id="fig|656366.3.peg.3345"/>
<reference evidence="10" key="1">
    <citation type="submission" date="2015-09" db="EMBL/GenBank/DDBJ databases">
        <title>Complete genome of Arthrobacter alpinus strain R3.8.</title>
        <authorList>
            <person name="See-Too W.S."/>
            <person name="Chan K.G."/>
        </authorList>
    </citation>
    <scope>NUCLEOTIDE SEQUENCE [LARGE SCALE GENOMIC DNA]</scope>
    <source>
        <strain evidence="10">R3.8</strain>
    </source>
</reference>
<dbReference type="EMBL" id="CP012677">
    <property type="protein sequence ID" value="ALE93392.1"/>
    <property type="molecule type" value="Genomic_DNA"/>
</dbReference>
<keyword evidence="9" id="KW-0645">Protease</keyword>
<dbReference type="InterPro" id="IPR022764">
    <property type="entry name" value="Peptidase_S54_rhomboid_dom"/>
</dbReference>
<keyword evidence="6 7" id="KW-0472">Membrane</keyword>
<feature type="domain" description="Peptidase S54 rhomboid" evidence="8">
    <location>
        <begin position="115"/>
        <end position="246"/>
    </location>
</feature>
<feature type="transmembrane region" description="Helical" evidence="7">
    <location>
        <begin position="118"/>
        <end position="145"/>
    </location>
</feature>
<comment type="similarity">
    <text evidence="2">Belongs to the peptidase S54 family.</text>
</comment>
<comment type="subcellular location">
    <subcellularLocation>
        <location evidence="1">Membrane</location>
        <topology evidence="1">Multi-pass membrane protein</topology>
    </subcellularLocation>
</comment>
<evidence type="ECO:0000259" key="8">
    <source>
        <dbReference type="Pfam" id="PF01694"/>
    </source>
</evidence>
<protein>
    <submittedName>
        <fullName evidence="9">Protease</fullName>
    </submittedName>
</protein>
<dbReference type="AlphaFoldDB" id="A0A0M4QHR5"/>
<evidence type="ECO:0000256" key="3">
    <source>
        <dbReference type="ARBA" id="ARBA00022692"/>
    </source>
</evidence>
<dbReference type="PANTHER" id="PTHR43731:SF14">
    <property type="entry name" value="PRESENILIN-ASSOCIATED RHOMBOID-LIKE PROTEIN, MITOCHONDRIAL"/>
    <property type="match status" value="1"/>
</dbReference>
<accession>A0A0M4QHR5</accession>
<feature type="transmembrane region" description="Helical" evidence="7">
    <location>
        <begin position="211"/>
        <end position="229"/>
    </location>
</feature>
<feature type="transmembrane region" description="Helical" evidence="7">
    <location>
        <begin position="157"/>
        <end position="176"/>
    </location>
</feature>
<dbReference type="PANTHER" id="PTHR43731">
    <property type="entry name" value="RHOMBOID PROTEASE"/>
    <property type="match status" value="1"/>
</dbReference>
<dbReference type="OrthoDB" id="9807874at2"/>
<evidence type="ECO:0000256" key="1">
    <source>
        <dbReference type="ARBA" id="ARBA00004141"/>
    </source>
</evidence>